<evidence type="ECO:0000256" key="1">
    <source>
        <dbReference type="ARBA" id="ARBA00004141"/>
    </source>
</evidence>
<dbReference type="InterPro" id="IPR029020">
    <property type="entry name" value="Ammonium/urea_transptr"/>
</dbReference>
<keyword evidence="5 8" id="KW-1133">Transmembrane helix</keyword>
<dbReference type="NCBIfam" id="TIGR00836">
    <property type="entry name" value="amt"/>
    <property type="match status" value="1"/>
</dbReference>
<evidence type="ECO:0000256" key="6">
    <source>
        <dbReference type="ARBA" id="ARBA00023136"/>
    </source>
</evidence>
<evidence type="ECO:0000256" key="2">
    <source>
        <dbReference type="ARBA" id="ARBA00005887"/>
    </source>
</evidence>
<dbReference type="AlphaFoldDB" id="A0A7R9YTR4"/>
<feature type="domain" description="Ammonium transporter AmtB-like" evidence="9">
    <location>
        <begin position="23"/>
        <end position="412"/>
    </location>
</feature>
<feature type="transmembrane region" description="Helical" evidence="8">
    <location>
        <begin position="370"/>
        <end position="392"/>
    </location>
</feature>
<dbReference type="EMBL" id="HBEC01010505">
    <property type="protein sequence ID" value="CAD8284780.1"/>
    <property type="molecule type" value="Transcribed_RNA"/>
</dbReference>
<feature type="transmembrane region" description="Helical" evidence="8">
    <location>
        <begin position="20"/>
        <end position="43"/>
    </location>
</feature>
<dbReference type="GO" id="GO:0008519">
    <property type="term" value="F:ammonium channel activity"/>
    <property type="evidence" value="ECO:0007669"/>
    <property type="project" value="InterPro"/>
</dbReference>
<keyword evidence="3 8" id="KW-0813">Transport</keyword>
<feature type="transmembrane region" description="Helical" evidence="8">
    <location>
        <begin position="143"/>
        <end position="164"/>
    </location>
</feature>
<evidence type="ECO:0000256" key="5">
    <source>
        <dbReference type="ARBA" id="ARBA00022989"/>
    </source>
</evidence>
<keyword evidence="7 8" id="KW-0924">Ammonia transport</keyword>
<feature type="transmembrane region" description="Helical" evidence="8">
    <location>
        <begin position="176"/>
        <end position="197"/>
    </location>
</feature>
<dbReference type="InterPro" id="IPR024041">
    <property type="entry name" value="NH4_transpt_AmtB-like_dom"/>
</dbReference>
<feature type="transmembrane region" description="Helical" evidence="8">
    <location>
        <begin position="272"/>
        <end position="292"/>
    </location>
</feature>
<keyword evidence="6 8" id="KW-0472">Membrane</keyword>
<proteinExistence type="inferred from homology"/>
<dbReference type="GO" id="GO:0005886">
    <property type="term" value="C:plasma membrane"/>
    <property type="evidence" value="ECO:0007669"/>
    <property type="project" value="UniProtKB-SubCell"/>
</dbReference>
<dbReference type="PANTHER" id="PTHR43029">
    <property type="entry name" value="AMMONIUM TRANSPORTER MEP2"/>
    <property type="match status" value="1"/>
</dbReference>
<evidence type="ECO:0000256" key="4">
    <source>
        <dbReference type="ARBA" id="ARBA00022692"/>
    </source>
</evidence>
<dbReference type="PANTHER" id="PTHR43029:SF10">
    <property type="entry name" value="AMMONIUM TRANSPORTER MEP2"/>
    <property type="match status" value="1"/>
</dbReference>
<name>A0A7R9YTR4_9CHLO</name>
<evidence type="ECO:0000256" key="7">
    <source>
        <dbReference type="ARBA" id="ARBA00023177"/>
    </source>
</evidence>
<dbReference type="InterPro" id="IPR018047">
    <property type="entry name" value="Ammonium_transpt_CS"/>
</dbReference>
<evidence type="ECO:0000256" key="8">
    <source>
        <dbReference type="RuleBase" id="RU362002"/>
    </source>
</evidence>
<dbReference type="SUPFAM" id="SSF111352">
    <property type="entry name" value="Ammonium transporter"/>
    <property type="match status" value="1"/>
</dbReference>
<comment type="similarity">
    <text evidence="2 8">Belongs to the ammonia transporter channel (TC 1.A.11.2) family.</text>
</comment>
<feature type="transmembrane region" description="Helical" evidence="8">
    <location>
        <begin position="298"/>
        <end position="322"/>
    </location>
</feature>
<evidence type="ECO:0000259" key="9">
    <source>
        <dbReference type="Pfam" id="PF00909"/>
    </source>
</evidence>
<accession>A0A7R9YTR4</accession>
<feature type="transmembrane region" description="Helical" evidence="8">
    <location>
        <begin position="329"/>
        <end position="350"/>
    </location>
</feature>
<evidence type="ECO:0000256" key="3">
    <source>
        <dbReference type="ARBA" id="ARBA00022448"/>
    </source>
</evidence>
<sequence length="419" mass="44599">MCVAPDDSNLLVSELTDPSATMWTIISSALVLIMTPGLAFFYGGMVSKKNMIATMAAVLINMAVIPVMWSIIGFSLAFGESAGYPDMIGTPRTYGIFYNVDSTEFSDFGVPITAFWIFQGMFAILTPAILVGSIADRVNIASLFLFVPMWHMAVYCPVAFMVFNGGLISQYGVVDFAGGMVVHMSSGWSALAAAFFLGSRKAASDGPASVPYTILGAALLWFGWFGFNAGSALAGSPTAGLAFANTIIATSTGMLAWILMDQLYGRPFKVTGIAFGIVCGLVGITPACASVNYGAAAIIGIVAAMASSIVQWFMHWIGFLVVDDTLDVFAAHGVAGTAGMIMTSLFQYYGVPDGAFYGNPIELGRCMITLVALVGYFLVATLILMFLTNFFITMRVSEEEEEEGLDMSKHWEGPTADAE</sequence>
<organism evidence="10">
    <name type="scientific">Chlamydomonas euryale</name>
    <dbReference type="NCBI Taxonomy" id="1486919"/>
    <lineage>
        <taxon>Eukaryota</taxon>
        <taxon>Viridiplantae</taxon>
        <taxon>Chlorophyta</taxon>
        <taxon>core chlorophytes</taxon>
        <taxon>Chlorophyceae</taxon>
        <taxon>CS clade</taxon>
        <taxon>Chlamydomonadales</taxon>
        <taxon>Chlamydomonadaceae</taxon>
        <taxon>Chlamydomonas</taxon>
    </lineage>
</organism>
<dbReference type="PROSITE" id="PS01219">
    <property type="entry name" value="AMMONIUM_TRANSP"/>
    <property type="match status" value="1"/>
</dbReference>
<dbReference type="Pfam" id="PF00909">
    <property type="entry name" value="Ammonium_transp"/>
    <property type="match status" value="1"/>
</dbReference>
<protein>
    <recommendedName>
        <fullName evidence="8">Ammonium transporter</fullName>
    </recommendedName>
</protein>
<reference evidence="10" key="1">
    <citation type="submission" date="2021-01" db="EMBL/GenBank/DDBJ databases">
        <authorList>
            <person name="Corre E."/>
            <person name="Pelletier E."/>
            <person name="Niang G."/>
            <person name="Scheremetjew M."/>
            <person name="Finn R."/>
            <person name="Kale V."/>
            <person name="Holt S."/>
            <person name="Cochrane G."/>
            <person name="Meng A."/>
            <person name="Brown T."/>
            <person name="Cohen L."/>
        </authorList>
    </citation>
    <scope>NUCLEOTIDE SEQUENCE</scope>
    <source>
        <strain evidence="10">CCMP219</strain>
    </source>
</reference>
<feature type="transmembrane region" description="Helical" evidence="8">
    <location>
        <begin position="239"/>
        <end position="260"/>
    </location>
</feature>
<keyword evidence="4 8" id="KW-0812">Transmembrane</keyword>
<dbReference type="Gene3D" id="1.10.3430.10">
    <property type="entry name" value="Ammonium transporter AmtB like domains"/>
    <property type="match status" value="1"/>
</dbReference>
<dbReference type="InterPro" id="IPR001905">
    <property type="entry name" value="Ammonium_transpt"/>
</dbReference>
<comment type="subcellular location">
    <subcellularLocation>
        <location evidence="8">Cell membrane</location>
        <topology evidence="8">Multi-pass membrane protein</topology>
    </subcellularLocation>
    <subcellularLocation>
        <location evidence="1">Membrane</location>
        <topology evidence="1">Multi-pass membrane protein</topology>
    </subcellularLocation>
</comment>
<evidence type="ECO:0000313" key="10">
    <source>
        <dbReference type="EMBL" id="CAD8284780.1"/>
    </source>
</evidence>
<feature type="transmembrane region" description="Helical" evidence="8">
    <location>
        <begin position="209"/>
        <end position="227"/>
    </location>
</feature>
<gene>
    <name evidence="10" type="ORF">CEUR00632_LOCUS4816</name>
</gene>
<feature type="transmembrane region" description="Helical" evidence="8">
    <location>
        <begin position="108"/>
        <end position="131"/>
    </location>
</feature>
<feature type="transmembrane region" description="Helical" evidence="8">
    <location>
        <begin position="55"/>
        <end position="78"/>
    </location>
</feature>